<organism evidence="4 5">
    <name type="scientific">Dietzia aerolata</name>
    <dbReference type="NCBI Taxonomy" id="595984"/>
    <lineage>
        <taxon>Bacteria</taxon>
        <taxon>Bacillati</taxon>
        <taxon>Actinomycetota</taxon>
        <taxon>Actinomycetes</taxon>
        <taxon>Mycobacteriales</taxon>
        <taxon>Dietziaceae</taxon>
        <taxon>Dietzia</taxon>
    </lineage>
</organism>
<feature type="signal peptide" evidence="2">
    <location>
        <begin position="1"/>
        <end position="32"/>
    </location>
</feature>
<feature type="region of interest" description="Disordered" evidence="1">
    <location>
        <begin position="217"/>
        <end position="253"/>
    </location>
</feature>
<dbReference type="Proteomes" id="UP001589700">
    <property type="component" value="Unassembled WGS sequence"/>
</dbReference>
<feature type="domain" description="Htaa" evidence="3">
    <location>
        <begin position="49"/>
        <end position="209"/>
    </location>
</feature>
<evidence type="ECO:0000313" key="4">
    <source>
        <dbReference type="EMBL" id="MFB9258196.1"/>
    </source>
</evidence>
<evidence type="ECO:0000259" key="3">
    <source>
        <dbReference type="Pfam" id="PF04213"/>
    </source>
</evidence>
<reference evidence="4 5" key="1">
    <citation type="submission" date="2024-09" db="EMBL/GenBank/DDBJ databases">
        <authorList>
            <person name="Sun Q."/>
            <person name="Mori K."/>
        </authorList>
    </citation>
    <scope>NUCLEOTIDE SEQUENCE [LARGE SCALE GENOMIC DNA]</scope>
    <source>
        <strain evidence="4 5">CCM 7659</strain>
    </source>
</reference>
<accession>A0ABV5JKE1</accession>
<comment type="caution">
    <text evidence="4">The sequence shown here is derived from an EMBL/GenBank/DDBJ whole genome shotgun (WGS) entry which is preliminary data.</text>
</comment>
<protein>
    <submittedName>
        <fullName evidence="4">HtaA domain-containing protein</fullName>
    </submittedName>
</protein>
<dbReference type="EMBL" id="JBHMDY010000001">
    <property type="protein sequence ID" value="MFB9258196.1"/>
    <property type="molecule type" value="Genomic_DNA"/>
</dbReference>
<feature type="chain" id="PRO_5045887129" evidence="2">
    <location>
        <begin position="33"/>
        <end position="269"/>
    </location>
</feature>
<keyword evidence="2" id="KW-0732">Signal</keyword>
<gene>
    <name evidence="4" type="ORF">ACFFVD_00060</name>
</gene>
<feature type="compositionally biased region" description="Gly residues" evidence="1">
    <location>
        <begin position="221"/>
        <end position="230"/>
    </location>
</feature>
<evidence type="ECO:0000256" key="2">
    <source>
        <dbReference type="SAM" id="SignalP"/>
    </source>
</evidence>
<sequence length="269" mass="26924">MSHFASRTGAVALTSAALIGLSGLAIPAAASAAEGACAPEDVTYSVTGGTIEWGFNQAFRTYFFGNFAHGVLTPSEGVSFQGEETGTDGRIVWPVTSGTVASATAATATGTGDANFKAHGGALDTTLSNPTVEISGTTGVLKLDYTGKTETGTPVTEPQADAANFTLPSALNLEQDGTVTTTATATLDEEFVPVFGRYEAGSVADPVTVHLTITETCADNGDGGDGGDNGDGGDDTGTGTVPGDDNDNDNNGGGGIFGSLGNLFSFLPF</sequence>
<name>A0ABV5JKE1_9ACTN</name>
<dbReference type="Pfam" id="PF04213">
    <property type="entry name" value="HtaA"/>
    <property type="match status" value="1"/>
</dbReference>
<evidence type="ECO:0000313" key="5">
    <source>
        <dbReference type="Proteomes" id="UP001589700"/>
    </source>
</evidence>
<dbReference type="InterPro" id="IPR007331">
    <property type="entry name" value="Htaa"/>
</dbReference>
<keyword evidence="5" id="KW-1185">Reference proteome</keyword>
<proteinExistence type="predicted"/>
<evidence type="ECO:0000256" key="1">
    <source>
        <dbReference type="SAM" id="MobiDB-lite"/>
    </source>
</evidence>
<dbReference type="RefSeq" id="WP_182632467.1">
    <property type="nucleotide sequence ID" value="NZ_JAALDM010000147.1"/>
</dbReference>